<keyword evidence="2" id="KW-1185">Reference proteome</keyword>
<gene>
    <name evidence="1" type="ORF">ACFSVL_15980</name>
</gene>
<reference evidence="2" key="1">
    <citation type="journal article" date="2019" name="Int. J. Syst. Evol. Microbiol.">
        <title>The Global Catalogue of Microorganisms (GCM) 10K type strain sequencing project: providing services to taxonomists for standard genome sequencing and annotation.</title>
        <authorList>
            <consortium name="The Broad Institute Genomics Platform"/>
            <consortium name="The Broad Institute Genome Sequencing Center for Infectious Disease"/>
            <person name="Wu L."/>
            <person name="Ma J."/>
        </authorList>
    </citation>
    <scope>NUCLEOTIDE SEQUENCE [LARGE SCALE GENOMIC DNA]</scope>
    <source>
        <strain evidence="2">CGMCC 4.7641</strain>
    </source>
</reference>
<dbReference type="PANTHER" id="PTHR43431:SF7">
    <property type="entry name" value="OXIDOREDUCTASE, SHORT CHAIN DEHYDROGENASE_REDUCTASE FAMILY (AFU_ORTHOLOGUE AFUA_5G14000)"/>
    <property type="match status" value="1"/>
</dbReference>
<organism evidence="1 2">
    <name type="scientific">Amycolatopsis silviterrae</name>
    <dbReference type="NCBI Taxonomy" id="1656914"/>
    <lineage>
        <taxon>Bacteria</taxon>
        <taxon>Bacillati</taxon>
        <taxon>Actinomycetota</taxon>
        <taxon>Actinomycetes</taxon>
        <taxon>Pseudonocardiales</taxon>
        <taxon>Pseudonocardiaceae</taxon>
        <taxon>Amycolatopsis</taxon>
    </lineage>
</organism>
<comment type="caution">
    <text evidence="1">The sequence shown here is derived from an EMBL/GenBank/DDBJ whole genome shotgun (WGS) entry which is preliminary data.</text>
</comment>
<dbReference type="InterPro" id="IPR036291">
    <property type="entry name" value="NAD(P)-bd_dom_sf"/>
</dbReference>
<accession>A0ABW5H7Z5</accession>
<dbReference type="PANTHER" id="PTHR43431">
    <property type="entry name" value="OXIDOREDUCTASE, SHORT CHAIN DEHYDROGENASE/REDUCTASE FAMILY (AFU_ORTHOLOGUE AFUA_5G14000)"/>
    <property type="match status" value="1"/>
</dbReference>
<name>A0ABW5H7Z5_9PSEU</name>
<dbReference type="InterPro" id="IPR002347">
    <property type="entry name" value="SDR_fam"/>
</dbReference>
<protein>
    <submittedName>
        <fullName evidence="1">SDR family NAD(P)-dependent oxidoreductase</fullName>
    </submittedName>
</protein>
<dbReference type="Gene3D" id="3.40.50.720">
    <property type="entry name" value="NAD(P)-binding Rossmann-like Domain"/>
    <property type="match status" value="1"/>
</dbReference>
<dbReference type="RefSeq" id="WP_378304837.1">
    <property type="nucleotide sequence ID" value="NZ_JBHUKS010000011.1"/>
</dbReference>
<dbReference type="Pfam" id="PF00106">
    <property type="entry name" value="adh_short"/>
    <property type="match status" value="1"/>
</dbReference>
<proteinExistence type="predicted"/>
<sequence length="248" mass="25461">MPTIAIVGAGPQLGFAIGEQFARKGGFNVALVARGEAQLADLVDRFGGKGISAAAFPADVTDRPGLGAALAAAEEHFGSVDVLEYSPAPTLSDLTANPLVTAADLTVETVLPELERYFFGAVTAVRQVLPGMIERGSGTIVATSGAGSGPMVVPQVANANAANAAMRNWLLALNESVADKGVHVAHVALGAAIGNGRPNSEPDVIAGLYWKIHTARDAAEVFHFDLPEDFAFQLADKFVADDGPAGTS</sequence>
<evidence type="ECO:0000313" key="2">
    <source>
        <dbReference type="Proteomes" id="UP001597483"/>
    </source>
</evidence>
<dbReference type="Proteomes" id="UP001597483">
    <property type="component" value="Unassembled WGS sequence"/>
</dbReference>
<dbReference type="SUPFAM" id="SSF51735">
    <property type="entry name" value="NAD(P)-binding Rossmann-fold domains"/>
    <property type="match status" value="1"/>
</dbReference>
<dbReference type="EMBL" id="JBHUKS010000011">
    <property type="protein sequence ID" value="MFD2468889.1"/>
    <property type="molecule type" value="Genomic_DNA"/>
</dbReference>
<evidence type="ECO:0000313" key="1">
    <source>
        <dbReference type="EMBL" id="MFD2468889.1"/>
    </source>
</evidence>